<accession>A0ABP0B9J2</accession>
<sequence length="80" mass="7534">MAAGEVHQPGGAGSAGSAGGALGLEGDDAHSGESLESRESLESLAVVVFASGEGVAGGGDGVKEGDLAPQRTETILGGGK</sequence>
<organism evidence="2 3">
    <name type="scientific">Sporothrix curviconia</name>
    <dbReference type="NCBI Taxonomy" id="1260050"/>
    <lineage>
        <taxon>Eukaryota</taxon>
        <taxon>Fungi</taxon>
        <taxon>Dikarya</taxon>
        <taxon>Ascomycota</taxon>
        <taxon>Pezizomycotina</taxon>
        <taxon>Sordariomycetes</taxon>
        <taxon>Sordariomycetidae</taxon>
        <taxon>Ophiostomatales</taxon>
        <taxon>Ophiostomataceae</taxon>
        <taxon>Sporothrix</taxon>
    </lineage>
</organism>
<feature type="region of interest" description="Disordered" evidence="1">
    <location>
        <begin position="54"/>
        <end position="80"/>
    </location>
</feature>
<evidence type="ECO:0000256" key="1">
    <source>
        <dbReference type="SAM" id="MobiDB-lite"/>
    </source>
</evidence>
<dbReference type="EMBL" id="CAWUHB010000011">
    <property type="protein sequence ID" value="CAK7215945.1"/>
    <property type="molecule type" value="Genomic_DNA"/>
</dbReference>
<feature type="compositionally biased region" description="Gly residues" evidence="1">
    <location>
        <begin position="10"/>
        <end position="23"/>
    </location>
</feature>
<name>A0ABP0B9J2_9PEZI</name>
<evidence type="ECO:0000313" key="2">
    <source>
        <dbReference type="EMBL" id="CAK7215945.1"/>
    </source>
</evidence>
<dbReference type="Proteomes" id="UP001642405">
    <property type="component" value="Unassembled WGS sequence"/>
</dbReference>
<feature type="non-terminal residue" evidence="2">
    <location>
        <position position="80"/>
    </location>
</feature>
<evidence type="ECO:0000313" key="3">
    <source>
        <dbReference type="Proteomes" id="UP001642405"/>
    </source>
</evidence>
<keyword evidence="3" id="KW-1185">Reference proteome</keyword>
<comment type="caution">
    <text evidence="2">The sequence shown here is derived from an EMBL/GenBank/DDBJ whole genome shotgun (WGS) entry which is preliminary data.</text>
</comment>
<gene>
    <name evidence="2" type="ORF">SCUCBS95973_002638</name>
</gene>
<reference evidence="2 3" key="1">
    <citation type="submission" date="2024-01" db="EMBL/GenBank/DDBJ databases">
        <authorList>
            <person name="Allen C."/>
            <person name="Tagirdzhanova G."/>
        </authorList>
    </citation>
    <scope>NUCLEOTIDE SEQUENCE [LARGE SCALE GENOMIC DNA]</scope>
</reference>
<protein>
    <submittedName>
        <fullName evidence="2">Uncharacterized protein</fullName>
    </submittedName>
</protein>
<feature type="region of interest" description="Disordered" evidence="1">
    <location>
        <begin position="1"/>
        <end position="38"/>
    </location>
</feature>
<feature type="compositionally biased region" description="Basic and acidic residues" evidence="1">
    <location>
        <begin position="27"/>
        <end position="38"/>
    </location>
</feature>
<proteinExistence type="predicted"/>